<feature type="compositionally biased region" description="Low complexity" evidence="1">
    <location>
        <begin position="29"/>
        <end position="53"/>
    </location>
</feature>
<feature type="compositionally biased region" description="Low complexity" evidence="1">
    <location>
        <begin position="423"/>
        <end position="442"/>
    </location>
</feature>
<keyword evidence="3" id="KW-1185">Reference proteome</keyword>
<proteinExistence type="predicted"/>
<sequence>MAALTAKGLPASVQHFVHAGDRFAHLATPHASTSSASGSPASSSAFRFARSSAPAPPPDWAAFESGVPSAHDAAWSAVGASTGSTRSAAHDGAELSALLAGADLVDAVDGDWERELREKQSDPWRIEHEATLPLDPFASSAARRDTKGKGKEREIDDAAASEGQLRGVARAGDMSPTSTELLSSLSSLDLADRAYLRTLVSLDPRTAVEDYFSRGSYSDDVWGLPPGVRRLFEKATASQEGQGETSVEEGRRRAVRRLGMVFRHMQAAEQAGATLQTAAPATQVGQGQDAVMRDQQAQGQSHSAAYALNHTQHMTASSQFSVHPASHFASISAQRSDSHNFLHQNELSTALQEQYSVPSSLSGSAFITISPTASPPPPAPSAFHDMRDERMQEEEPAAALIPTAALLAQHSARLASNAGGRFGPDFRGPRSQLSDAASADADANVREGASDGIGSEMESMGLARGGAAEWAVKEGRTH</sequence>
<comment type="caution">
    <text evidence="2">The sequence shown here is derived from an EMBL/GenBank/DDBJ whole genome shotgun (WGS) entry which is preliminary data.</text>
</comment>
<protein>
    <submittedName>
        <fullName evidence="2">Uncharacterized protein</fullName>
    </submittedName>
</protein>
<dbReference type="EMBL" id="BQKY01000005">
    <property type="protein sequence ID" value="GJN89842.1"/>
    <property type="molecule type" value="Genomic_DNA"/>
</dbReference>
<feature type="region of interest" description="Disordered" evidence="1">
    <location>
        <begin position="135"/>
        <end position="179"/>
    </location>
</feature>
<evidence type="ECO:0000313" key="3">
    <source>
        <dbReference type="Proteomes" id="UP001342314"/>
    </source>
</evidence>
<feature type="region of interest" description="Disordered" evidence="1">
    <location>
        <begin position="29"/>
        <end position="57"/>
    </location>
</feature>
<feature type="compositionally biased region" description="Basic and acidic residues" evidence="1">
    <location>
        <begin position="142"/>
        <end position="156"/>
    </location>
</feature>
<organism evidence="2 3">
    <name type="scientific">Rhodotorula paludigena</name>
    <dbReference type="NCBI Taxonomy" id="86838"/>
    <lineage>
        <taxon>Eukaryota</taxon>
        <taxon>Fungi</taxon>
        <taxon>Dikarya</taxon>
        <taxon>Basidiomycota</taxon>
        <taxon>Pucciniomycotina</taxon>
        <taxon>Microbotryomycetes</taxon>
        <taxon>Sporidiobolales</taxon>
        <taxon>Sporidiobolaceae</taxon>
        <taxon>Rhodotorula</taxon>
    </lineage>
</organism>
<name>A0AAV5GLC2_9BASI</name>
<feature type="region of interest" description="Disordered" evidence="1">
    <location>
        <begin position="419"/>
        <end position="478"/>
    </location>
</feature>
<dbReference type="Proteomes" id="UP001342314">
    <property type="component" value="Unassembled WGS sequence"/>
</dbReference>
<accession>A0AAV5GLC2</accession>
<reference evidence="2 3" key="1">
    <citation type="submission" date="2021-12" db="EMBL/GenBank/DDBJ databases">
        <title>High titer production of polyol ester of fatty acids by Rhodotorula paludigena BS15 towards product separation-free biomass refinery.</title>
        <authorList>
            <person name="Mano J."/>
            <person name="Ono H."/>
            <person name="Tanaka T."/>
            <person name="Naito K."/>
            <person name="Sushida H."/>
            <person name="Ike M."/>
            <person name="Tokuyasu K."/>
            <person name="Kitaoka M."/>
        </authorList>
    </citation>
    <scope>NUCLEOTIDE SEQUENCE [LARGE SCALE GENOMIC DNA]</scope>
    <source>
        <strain evidence="2 3">BS15</strain>
    </source>
</reference>
<evidence type="ECO:0000313" key="2">
    <source>
        <dbReference type="EMBL" id="GJN89842.1"/>
    </source>
</evidence>
<dbReference type="AlphaFoldDB" id="A0AAV5GLC2"/>
<gene>
    <name evidence="2" type="ORF">Rhopal_002831-T1</name>
</gene>
<evidence type="ECO:0000256" key="1">
    <source>
        <dbReference type="SAM" id="MobiDB-lite"/>
    </source>
</evidence>